<evidence type="ECO:0000313" key="2">
    <source>
        <dbReference type="Proteomes" id="UP000034678"/>
    </source>
</evidence>
<dbReference type="EMBL" id="LCDU01000021">
    <property type="protein sequence ID" value="KKS59532.1"/>
    <property type="molecule type" value="Genomic_DNA"/>
</dbReference>
<organism evidence="1 2">
    <name type="scientific">candidate division WWE3 bacterium GW2011_GWF2_42_42</name>
    <dbReference type="NCBI Taxonomy" id="1619142"/>
    <lineage>
        <taxon>Bacteria</taxon>
        <taxon>Katanobacteria</taxon>
    </lineage>
</organism>
<gene>
    <name evidence="1" type="ORF">UV26_C0021G0009</name>
</gene>
<comment type="caution">
    <text evidence="1">The sequence shown here is derived from an EMBL/GenBank/DDBJ whole genome shotgun (WGS) entry which is preliminary data.</text>
</comment>
<accession>A0A0G1AEN3</accession>
<evidence type="ECO:0000313" key="1">
    <source>
        <dbReference type="EMBL" id="KKS59532.1"/>
    </source>
</evidence>
<sequence length="439" mass="49473">MSPPPHKLTQLVFGGGFFELLLLIKKRFTGNYISQESFINNVIPFIIIWLMTLTVHSADTLESLAQIAEDRNLHTPDYLDYFEKKEWVSLESIFDLSVVPEEIANFPAFHDKSTTELYEEVYDMYSKGTVGIEIPKKVETVEEALDIYYRYNLNQQRLFEEQIATGKGKETVATRFVLSRALGTEKLLRILEDYSPREVYDTTVQVITTATQLLCILDSDSVTQEVVEGRTSALFMGDFVELGNENPQMADYVLDLVKILKPKSKEYDQSFSTLRSGVMSEIISAHVIRNLDTPANTQFVLKKASADDDSRNGVDFILENVDKGNQPILIEVKKAAPSQVDEGCCTVVPNINRDGGRYSTFRSGREEDWLSTQFGISENFIRTCIKRNSPGLVIRVPRNSAENLTCSDLSNTQDEGYNTLRMEVGSELGGISRKVEGSL</sequence>
<dbReference type="AlphaFoldDB" id="A0A0G1AEN3"/>
<name>A0A0G1AEN3_UNCKA</name>
<protein>
    <submittedName>
        <fullName evidence="1">Uncharacterized protein</fullName>
    </submittedName>
</protein>
<dbReference type="Proteomes" id="UP000034678">
    <property type="component" value="Unassembled WGS sequence"/>
</dbReference>
<proteinExistence type="predicted"/>
<reference evidence="1 2" key="1">
    <citation type="journal article" date="2015" name="Nature">
        <title>rRNA introns, odd ribosomes, and small enigmatic genomes across a large radiation of phyla.</title>
        <authorList>
            <person name="Brown C.T."/>
            <person name="Hug L.A."/>
            <person name="Thomas B.C."/>
            <person name="Sharon I."/>
            <person name="Castelle C.J."/>
            <person name="Singh A."/>
            <person name="Wilkins M.J."/>
            <person name="Williams K.H."/>
            <person name="Banfield J.F."/>
        </authorList>
    </citation>
    <scope>NUCLEOTIDE SEQUENCE [LARGE SCALE GENOMIC DNA]</scope>
</reference>
<dbReference type="STRING" id="1619142.UV26_C0021G0009"/>